<dbReference type="InterPro" id="IPR014729">
    <property type="entry name" value="Rossmann-like_a/b/a_fold"/>
</dbReference>
<keyword evidence="8" id="KW-0963">Cytoplasm</keyword>
<evidence type="ECO:0000256" key="4">
    <source>
        <dbReference type="ARBA" id="ARBA00022884"/>
    </source>
</evidence>
<evidence type="ECO:0000256" key="1">
    <source>
        <dbReference type="ARBA" id="ARBA00022598"/>
    </source>
</evidence>
<dbReference type="GO" id="GO:0005829">
    <property type="term" value="C:cytosol"/>
    <property type="evidence" value="ECO:0007669"/>
    <property type="project" value="TreeGrafter"/>
</dbReference>
<evidence type="ECO:0000256" key="5">
    <source>
        <dbReference type="ARBA" id="ARBA00022917"/>
    </source>
</evidence>
<dbReference type="GO" id="GO:0003723">
    <property type="term" value="F:RNA binding"/>
    <property type="evidence" value="ECO:0007669"/>
    <property type="project" value="UniProtKB-KW"/>
</dbReference>
<dbReference type="Pfam" id="PF22421">
    <property type="entry name" value="SYY_C-terminal"/>
    <property type="match status" value="1"/>
</dbReference>
<dbReference type="Proteomes" id="UP000005950">
    <property type="component" value="Unassembled WGS sequence"/>
</dbReference>
<evidence type="ECO:0000256" key="2">
    <source>
        <dbReference type="ARBA" id="ARBA00022741"/>
    </source>
</evidence>
<dbReference type="Gene3D" id="3.40.50.620">
    <property type="entry name" value="HUPs"/>
    <property type="match status" value="1"/>
</dbReference>
<dbReference type="Gene3D" id="3.10.290.10">
    <property type="entry name" value="RNA-binding S4 domain"/>
    <property type="match status" value="1"/>
</dbReference>
<comment type="subcellular location">
    <subcellularLocation>
        <location evidence="8">Cytoplasm</location>
    </subcellularLocation>
</comment>
<keyword evidence="5 8" id="KW-0648">Protein biosynthesis</keyword>
<evidence type="ECO:0000256" key="6">
    <source>
        <dbReference type="ARBA" id="ARBA00023146"/>
    </source>
</evidence>
<evidence type="ECO:0000313" key="12">
    <source>
        <dbReference type="Proteomes" id="UP000005950"/>
    </source>
</evidence>
<dbReference type="FunFam" id="1.10.240.10:FF:000001">
    <property type="entry name" value="Tyrosine--tRNA ligase"/>
    <property type="match status" value="1"/>
</dbReference>
<keyword evidence="6 8" id="KW-0030">Aminoacyl-tRNA synthetase</keyword>
<dbReference type="Pfam" id="PF00579">
    <property type="entry name" value="tRNA-synt_1b"/>
    <property type="match status" value="1"/>
</dbReference>
<keyword evidence="3 8" id="KW-0067">ATP-binding</keyword>
<evidence type="ECO:0000256" key="3">
    <source>
        <dbReference type="ARBA" id="ARBA00022840"/>
    </source>
</evidence>
<dbReference type="CDD" id="cd00165">
    <property type="entry name" value="S4"/>
    <property type="match status" value="1"/>
</dbReference>
<dbReference type="InterPro" id="IPR002307">
    <property type="entry name" value="Tyr-tRNA-ligase"/>
</dbReference>
<dbReference type="CDD" id="cd00805">
    <property type="entry name" value="TyrRS_core"/>
    <property type="match status" value="1"/>
</dbReference>
<dbReference type="InterPro" id="IPR001412">
    <property type="entry name" value="aa-tRNA-synth_I_CS"/>
</dbReference>
<dbReference type="PROSITE" id="PS50889">
    <property type="entry name" value="S4"/>
    <property type="match status" value="1"/>
</dbReference>
<evidence type="ECO:0000259" key="10">
    <source>
        <dbReference type="SMART" id="SM00363"/>
    </source>
</evidence>
<evidence type="ECO:0000313" key="11">
    <source>
        <dbReference type="EMBL" id="EEF66732.1"/>
    </source>
</evidence>
<keyword evidence="2 8" id="KW-0547">Nucleotide-binding</keyword>
<feature type="binding site" evidence="8">
    <location>
        <position position="244"/>
    </location>
    <ligand>
        <name>ATP</name>
        <dbReference type="ChEBI" id="CHEBI:30616"/>
    </ligand>
</feature>
<dbReference type="HAMAP" id="MF_02006">
    <property type="entry name" value="Tyr_tRNA_synth_type1"/>
    <property type="match status" value="1"/>
</dbReference>
<gene>
    <name evidence="8 11" type="primary">tyrS</name>
    <name evidence="11" type="ORF">HOLDEFILI_03104</name>
</gene>
<reference evidence="11 12" key="2">
    <citation type="submission" date="2009-02" db="EMBL/GenBank/DDBJ databases">
        <title>Draft genome sequence of Holdemania filiformis DSM 12042.</title>
        <authorList>
            <person name="Sudarsanam P."/>
            <person name="Ley R."/>
            <person name="Guruge J."/>
            <person name="Turnbaugh P.J."/>
            <person name="Mahowald M."/>
            <person name="Liep D."/>
            <person name="Gordon J."/>
        </authorList>
    </citation>
    <scope>NUCLEOTIDE SEQUENCE [LARGE SCALE GENOMIC DNA]</scope>
    <source>
        <strain evidence="11 12">DSM 12042</strain>
    </source>
</reference>
<comment type="subunit">
    <text evidence="8">Homodimer.</text>
</comment>
<sequence length="429" mass="49047">MVPRKDVLIGASFYFEGGKNQMGIYEELEWRGLIKDVSSPELREKLNAGGMTFYIGTDPTGDSLHIGHFSSFLISKRLKDAGHNPILLVGGGTGLIGDPKPDAERPMVTKEEVNHNYECLKKQAEKVFGFEVVNNYDWYKDINFIDFLRDYGKYFNINYMLNKDIVRRRLDAGITYTEFSYMLMQAMDFWWLHENKGCTLQVAGQDQWGNITAGIELIRKKTGKEAYGFTMPLLTKSDGTKFGKTNGHAIWLDINKTSAYEMYQFFINSEDNKVIDYLKFLTFLSREEIEALEEKNRTEPHLREAHKTLAKEVITFIHGEEAYNTAIKIAQTLFGGNLKDLTVEELKQGISDMPRFTIEDKQPLLDVLVATGIAKSKREGREWIAGGSIQVNGEKVTDPMTPVCRSEAFNQEFTILRKGKKNYFVCDFQ</sequence>
<dbReference type="InterPro" id="IPR036986">
    <property type="entry name" value="S4_RNA-bd_sf"/>
</dbReference>
<feature type="binding site" evidence="8">
    <location>
        <position position="54"/>
    </location>
    <ligand>
        <name>L-tyrosine</name>
        <dbReference type="ChEBI" id="CHEBI:58315"/>
    </ligand>
</feature>
<keyword evidence="1 8" id="KW-0436">Ligase</keyword>
<comment type="similarity">
    <text evidence="8">Belongs to the class-I aminoacyl-tRNA synthetase family. TyrS type 1 subfamily.</text>
</comment>
<feature type="short sequence motif" description="'HIGH' region" evidence="8">
    <location>
        <begin position="59"/>
        <end position="68"/>
    </location>
</feature>
<dbReference type="PANTHER" id="PTHR11766">
    <property type="entry name" value="TYROSYL-TRNA SYNTHETASE"/>
    <property type="match status" value="1"/>
</dbReference>
<comment type="catalytic activity">
    <reaction evidence="7 8">
        <text>tRNA(Tyr) + L-tyrosine + ATP = L-tyrosyl-tRNA(Tyr) + AMP + diphosphate + H(+)</text>
        <dbReference type="Rhea" id="RHEA:10220"/>
        <dbReference type="Rhea" id="RHEA-COMP:9706"/>
        <dbReference type="Rhea" id="RHEA-COMP:9707"/>
        <dbReference type="ChEBI" id="CHEBI:15378"/>
        <dbReference type="ChEBI" id="CHEBI:30616"/>
        <dbReference type="ChEBI" id="CHEBI:33019"/>
        <dbReference type="ChEBI" id="CHEBI:58315"/>
        <dbReference type="ChEBI" id="CHEBI:78442"/>
        <dbReference type="ChEBI" id="CHEBI:78536"/>
        <dbReference type="ChEBI" id="CHEBI:456215"/>
        <dbReference type="EC" id="6.1.1.1"/>
    </reaction>
</comment>
<dbReference type="EC" id="6.1.1.1" evidence="8"/>
<feature type="binding site" evidence="8">
    <location>
        <position position="181"/>
    </location>
    <ligand>
        <name>L-tyrosine</name>
        <dbReference type="ChEBI" id="CHEBI:58315"/>
    </ligand>
</feature>
<protein>
    <recommendedName>
        <fullName evidence="8">Tyrosine--tRNA ligase</fullName>
        <ecNumber evidence="8">6.1.1.1</ecNumber>
    </recommendedName>
    <alternativeName>
        <fullName evidence="8">Tyrosyl-tRNA synthetase</fullName>
        <shortName evidence="8">TyrRS</shortName>
    </alternativeName>
</protein>
<dbReference type="eggNOG" id="COG0162">
    <property type="taxonomic scope" value="Bacteria"/>
</dbReference>
<dbReference type="GO" id="GO:0006437">
    <property type="term" value="P:tyrosyl-tRNA aminoacylation"/>
    <property type="evidence" value="ECO:0007669"/>
    <property type="project" value="UniProtKB-UniRule"/>
</dbReference>
<evidence type="ECO:0000256" key="7">
    <source>
        <dbReference type="ARBA" id="ARBA00048248"/>
    </source>
</evidence>
<comment type="function">
    <text evidence="8">Catalyzes the attachment of tyrosine to tRNA(Tyr) in a two-step reaction: tyrosine is first activated by ATP to form Tyr-AMP and then transferred to the acceptor end of tRNA(Tyr).</text>
</comment>
<dbReference type="GO" id="GO:0004831">
    <property type="term" value="F:tyrosine-tRNA ligase activity"/>
    <property type="evidence" value="ECO:0007669"/>
    <property type="project" value="UniProtKB-UniRule"/>
</dbReference>
<dbReference type="InterPro" id="IPR002305">
    <property type="entry name" value="aa-tRNA-synth_Ic"/>
</dbReference>
<keyword evidence="4 9" id="KW-0694">RNA-binding</keyword>
<dbReference type="PANTHER" id="PTHR11766:SF0">
    <property type="entry name" value="TYROSINE--TRNA LIGASE, MITOCHONDRIAL"/>
    <property type="match status" value="1"/>
</dbReference>
<dbReference type="SUPFAM" id="SSF55174">
    <property type="entry name" value="Alpha-L RNA-binding motif"/>
    <property type="match status" value="1"/>
</dbReference>
<dbReference type="EMBL" id="ACCF01000196">
    <property type="protein sequence ID" value="EEF66732.1"/>
    <property type="molecule type" value="Genomic_DNA"/>
</dbReference>
<feature type="binding site" evidence="8">
    <location>
        <position position="185"/>
    </location>
    <ligand>
        <name>L-tyrosine</name>
        <dbReference type="ChEBI" id="CHEBI:58315"/>
    </ligand>
</feature>
<dbReference type="AlphaFoldDB" id="B9YB97"/>
<dbReference type="InterPro" id="IPR002942">
    <property type="entry name" value="S4_RNA-bd"/>
</dbReference>
<evidence type="ECO:0000256" key="9">
    <source>
        <dbReference type="PROSITE-ProRule" id="PRU00182"/>
    </source>
</evidence>
<dbReference type="SMART" id="SM00363">
    <property type="entry name" value="S4"/>
    <property type="match status" value="1"/>
</dbReference>
<dbReference type="PROSITE" id="PS00178">
    <property type="entry name" value="AA_TRNA_LIGASE_I"/>
    <property type="match status" value="1"/>
</dbReference>
<dbReference type="HOGENOM" id="CLU_024003_0_3_9"/>
<comment type="caution">
    <text evidence="11">The sequence shown here is derived from an EMBL/GenBank/DDBJ whole genome shotgun (WGS) entry which is preliminary data.</text>
</comment>
<evidence type="ECO:0000256" key="8">
    <source>
        <dbReference type="HAMAP-Rule" id="MF_02006"/>
    </source>
</evidence>
<dbReference type="Gene3D" id="1.10.240.10">
    <property type="entry name" value="Tyrosyl-Transfer RNA Synthetase"/>
    <property type="match status" value="1"/>
</dbReference>
<feature type="short sequence motif" description="'KMSKS' region" evidence="8">
    <location>
        <begin position="241"/>
        <end position="245"/>
    </location>
</feature>
<dbReference type="InterPro" id="IPR024107">
    <property type="entry name" value="Tyr-tRNA-ligase_bac_1"/>
</dbReference>
<dbReference type="InterPro" id="IPR054608">
    <property type="entry name" value="SYY-like_C"/>
</dbReference>
<name>B9YB97_9FIRM</name>
<proteinExistence type="inferred from homology"/>
<feature type="domain" description="RNA-binding S4" evidence="10">
    <location>
        <begin position="363"/>
        <end position="424"/>
    </location>
</feature>
<organism evidence="11 12">
    <name type="scientific">Holdemania filiformis DSM 12042</name>
    <dbReference type="NCBI Taxonomy" id="545696"/>
    <lineage>
        <taxon>Bacteria</taxon>
        <taxon>Bacillati</taxon>
        <taxon>Bacillota</taxon>
        <taxon>Erysipelotrichia</taxon>
        <taxon>Erysipelotrichales</taxon>
        <taxon>Erysipelotrichaceae</taxon>
        <taxon>Holdemania</taxon>
    </lineage>
</organism>
<dbReference type="NCBIfam" id="TIGR00234">
    <property type="entry name" value="tyrS"/>
    <property type="match status" value="1"/>
</dbReference>
<reference evidence="11 12" key="1">
    <citation type="submission" date="2008-12" db="EMBL/GenBank/DDBJ databases">
        <authorList>
            <person name="Fulton L."/>
            <person name="Clifton S."/>
            <person name="Fulton B."/>
            <person name="Xu J."/>
            <person name="Minx P."/>
            <person name="Pepin K.H."/>
            <person name="Johnson M."/>
            <person name="Bhonagiri V."/>
            <person name="Nash W.E."/>
            <person name="Mardis E.R."/>
            <person name="Wilson R.K."/>
        </authorList>
    </citation>
    <scope>NUCLEOTIDE SEQUENCE [LARGE SCALE GENOMIC DNA]</scope>
    <source>
        <strain evidence="11 12">DSM 12042</strain>
    </source>
</reference>
<dbReference type="STRING" id="545696.HOLDEFILI_03104"/>
<dbReference type="InterPro" id="IPR024088">
    <property type="entry name" value="Tyr-tRNA-ligase_bac-type"/>
</dbReference>
<dbReference type="GO" id="GO:0005524">
    <property type="term" value="F:ATP binding"/>
    <property type="evidence" value="ECO:0007669"/>
    <property type="project" value="UniProtKB-UniRule"/>
</dbReference>
<accession>B9YB97</accession>
<dbReference type="PRINTS" id="PR01040">
    <property type="entry name" value="TRNASYNTHTYR"/>
</dbReference>
<dbReference type="SUPFAM" id="SSF52374">
    <property type="entry name" value="Nucleotidylyl transferase"/>
    <property type="match status" value="1"/>
</dbReference>